<proteinExistence type="inferred from homology"/>
<feature type="transmembrane region" description="Helical" evidence="10">
    <location>
        <begin position="104"/>
        <end position="131"/>
    </location>
</feature>
<sequence>MTSSSVQTEAQHPQGEGAGHAGLRRGLKARHLQLLAIGGAIGTGLFLGSGTTISLAGPSIIFVYAIVGLALFFVMRALGELLLSNLGHKTFGDVAADLIGPWAGYVVAWTYWLAWVITVIADIVAITGYVAFFNDEIPAWAPAIATAIGLLLLNLQPVKAFGETEFWFAIIKVVAILALIAVGIVLLVTGFTSADGVTASVSHLWDHGGMFPFGISGFILGFQMGVFAFVGIELVGTASAEAEDPEKNLPKAINSVVVRILVFYVGALVIIMSVTPWDQIQPGVSPFTSMFELIGFPAAAIVVNLVVLTSAASSANSGFYSSTRMLYGLAKDGQATRRFGLLNSRGVPTQGVFFTTAFLFAALPVLALGDNVMAAFTVVTSVSSLNFIATWTIILVSYIMFRKKRPELHEASKFKMPGGRFMPWVILAFFAFILYALFMGEDTRAGLIVLPFWFIGLGLMWRFVISKRVARREAEELDELVERVEHS</sequence>
<dbReference type="InterPro" id="IPR004840">
    <property type="entry name" value="Amino_acid_permease_CS"/>
</dbReference>
<protein>
    <submittedName>
        <fullName evidence="12">D-serine/D-alanine/glycine transporter</fullName>
    </submittedName>
</protein>
<dbReference type="PIRSF" id="PIRSF006060">
    <property type="entry name" value="AA_transporter"/>
    <property type="match status" value="1"/>
</dbReference>
<comment type="subcellular location">
    <subcellularLocation>
        <location evidence="1">Cell membrane</location>
        <topology evidence="1">Multi-pass membrane protein</topology>
    </subcellularLocation>
</comment>
<feature type="transmembrane region" description="Helical" evidence="10">
    <location>
        <begin position="347"/>
        <end position="367"/>
    </location>
</feature>
<keyword evidence="13" id="KW-1185">Reference proteome</keyword>
<dbReference type="Gene3D" id="1.20.1740.10">
    <property type="entry name" value="Amino acid/polyamine transporter I"/>
    <property type="match status" value="1"/>
</dbReference>
<keyword evidence="7 10" id="KW-1133">Transmembrane helix</keyword>
<evidence type="ECO:0000313" key="12">
    <source>
        <dbReference type="EMBL" id="MBB2956438.1"/>
    </source>
</evidence>
<feature type="transmembrane region" description="Helical" evidence="10">
    <location>
        <begin position="34"/>
        <end position="55"/>
    </location>
</feature>
<keyword evidence="4" id="KW-1003">Cell membrane</keyword>
<evidence type="ECO:0000313" key="13">
    <source>
        <dbReference type="Proteomes" id="UP000545286"/>
    </source>
</evidence>
<dbReference type="EMBL" id="JACHWJ010000001">
    <property type="protein sequence ID" value="MBB2956438.1"/>
    <property type="molecule type" value="Genomic_DNA"/>
</dbReference>
<dbReference type="GO" id="GO:0006865">
    <property type="term" value="P:amino acid transport"/>
    <property type="evidence" value="ECO:0007669"/>
    <property type="project" value="UniProtKB-KW"/>
</dbReference>
<dbReference type="PANTHER" id="PTHR43495">
    <property type="entry name" value="GABA PERMEASE"/>
    <property type="match status" value="1"/>
</dbReference>
<feature type="transmembrane region" description="Helical" evidence="10">
    <location>
        <begin position="137"/>
        <end position="155"/>
    </location>
</feature>
<evidence type="ECO:0000256" key="9">
    <source>
        <dbReference type="SAM" id="MobiDB-lite"/>
    </source>
</evidence>
<feature type="transmembrane region" description="Helical" evidence="10">
    <location>
        <begin position="294"/>
        <end position="315"/>
    </location>
</feature>
<organism evidence="12 13">
    <name type="scientific">Pseudoclavibacter helvolus</name>
    <dbReference type="NCBI Taxonomy" id="255205"/>
    <lineage>
        <taxon>Bacteria</taxon>
        <taxon>Bacillati</taxon>
        <taxon>Actinomycetota</taxon>
        <taxon>Actinomycetes</taxon>
        <taxon>Micrococcales</taxon>
        <taxon>Microbacteriaceae</taxon>
        <taxon>Pseudoclavibacter</taxon>
    </lineage>
</organism>
<dbReference type="Pfam" id="PF00324">
    <property type="entry name" value="AA_permease"/>
    <property type="match status" value="1"/>
</dbReference>
<feature type="transmembrane region" description="Helical" evidence="10">
    <location>
        <begin position="61"/>
        <end position="83"/>
    </location>
</feature>
<dbReference type="PROSITE" id="PS00218">
    <property type="entry name" value="AMINO_ACID_PERMEASE_1"/>
    <property type="match status" value="1"/>
</dbReference>
<feature type="domain" description="Amino acid permease/ SLC12A" evidence="11">
    <location>
        <begin position="31"/>
        <end position="470"/>
    </location>
</feature>
<keyword evidence="5 10" id="KW-0812">Transmembrane</keyword>
<feature type="region of interest" description="Disordered" evidence="9">
    <location>
        <begin position="1"/>
        <end position="21"/>
    </location>
</feature>
<dbReference type="InterPro" id="IPR004841">
    <property type="entry name" value="AA-permease/SLC12A_dom"/>
</dbReference>
<gene>
    <name evidence="12" type="ORF">FHX72_000550</name>
</gene>
<keyword evidence="8 10" id="KW-0472">Membrane</keyword>
<evidence type="ECO:0000256" key="4">
    <source>
        <dbReference type="ARBA" id="ARBA00022475"/>
    </source>
</evidence>
<feature type="transmembrane region" description="Helical" evidence="10">
    <location>
        <begin position="421"/>
        <end position="439"/>
    </location>
</feature>
<dbReference type="PANTHER" id="PTHR43495:SF2">
    <property type="entry name" value="D-SERINE_D-ALANINE_GLYCINE TRANSPORTER"/>
    <property type="match status" value="1"/>
</dbReference>
<comment type="similarity">
    <text evidence="2">Belongs to the amino acid-polyamine-organocation (APC) superfamily. Amino acid transporter (AAT) (TC 2.A.3.1) family.</text>
</comment>
<evidence type="ECO:0000259" key="11">
    <source>
        <dbReference type="Pfam" id="PF00324"/>
    </source>
</evidence>
<evidence type="ECO:0000256" key="10">
    <source>
        <dbReference type="SAM" id="Phobius"/>
    </source>
</evidence>
<feature type="transmembrane region" description="Helical" evidence="10">
    <location>
        <begin position="167"/>
        <end position="191"/>
    </location>
</feature>
<dbReference type="AlphaFoldDB" id="A0A7W4UL63"/>
<name>A0A7W4UL63_9MICO</name>
<evidence type="ECO:0000256" key="1">
    <source>
        <dbReference type="ARBA" id="ARBA00004651"/>
    </source>
</evidence>
<evidence type="ECO:0000256" key="7">
    <source>
        <dbReference type="ARBA" id="ARBA00022989"/>
    </source>
</evidence>
<evidence type="ECO:0000256" key="2">
    <source>
        <dbReference type="ARBA" id="ARBA00008583"/>
    </source>
</evidence>
<keyword evidence="6" id="KW-0029">Amino-acid transport</keyword>
<dbReference type="FunFam" id="1.20.1740.10:FF:000001">
    <property type="entry name" value="Amino acid permease"/>
    <property type="match status" value="1"/>
</dbReference>
<dbReference type="RefSeq" id="WP_183622895.1">
    <property type="nucleotide sequence ID" value="NZ_JACHWJ010000001.1"/>
</dbReference>
<keyword evidence="3" id="KW-0813">Transport</keyword>
<evidence type="ECO:0000256" key="6">
    <source>
        <dbReference type="ARBA" id="ARBA00022970"/>
    </source>
</evidence>
<evidence type="ECO:0000256" key="5">
    <source>
        <dbReference type="ARBA" id="ARBA00022692"/>
    </source>
</evidence>
<feature type="transmembrane region" description="Helical" evidence="10">
    <location>
        <begin position="256"/>
        <end position="274"/>
    </location>
</feature>
<comment type="caution">
    <text evidence="12">The sequence shown here is derived from an EMBL/GenBank/DDBJ whole genome shotgun (WGS) entry which is preliminary data.</text>
</comment>
<feature type="compositionally biased region" description="Polar residues" evidence="9">
    <location>
        <begin position="1"/>
        <end position="11"/>
    </location>
</feature>
<accession>A0A7W4UL63</accession>
<evidence type="ECO:0000256" key="8">
    <source>
        <dbReference type="ARBA" id="ARBA00023136"/>
    </source>
</evidence>
<feature type="transmembrane region" description="Helical" evidence="10">
    <location>
        <begin position="445"/>
        <end position="465"/>
    </location>
</feature>
<feature type="transmembrane region" description="Helical" evidence="10">
    <location>
        <begin position="211"/>
        <end position="235"/>
    </location>
</feature>
<dbReference type="Proteomes" id="UP000545286">
    <property type="component" value="Unassembled WGS sequence"/>
</dbReference>
<feature type="transmembrane region" description="Helical" evidence="10">
    <location>
        <begin position="373"/>
        <end position="401"/>
    </location>
</feature>
<dbReference type="GO" id="GO:0005886">
    <property type="term" value="C:plasma membrane"/>
    <property type="evidence" value="ECO:0007669"/>
    <property type="project" value="UniProtKB-SubCell"/>
</dbReference>
<evidence type="ECO:0000256" key="3">
    <source>
        <dbReference type="ARBA" id="ARBA00022448"/>
    </source>
</evidence>
<reference evidence="12 13" key="1">
    <citation type="submission" date="2020-08" db="EMBL/GenBank/DDBJ databases">
        <title>Sequencing the genomes of 1000 actinobacteria strains.</title>
        <authorList>
            <person name="Klenk H.-P."/>
        </authorList>
    </citation>
    <scope>NUCLEOTIDE SEQUENCE [LARGE SCALE GENOMIC DNA]</scope>
    <source>
        <strain evidence="12 13">DSM 20419</strain>
    </source>
</reference>
<dbReference type="GO" id="GO:0055085">
    <property type="term" value="P:transmembrane transport"/>
    <property type="evidence" value="ECO:0007669"/>
    <property type="project" value="InterPro"/>
</dbReference>